<comment type="caution">
    <text evidence="2">The sequence shown here is derived from an EMBL/GenBank/DDBJ whole genome shotgun (WGS) entry which is preliminary data.</text>
</comment>
<name>A0A9D4MW21_DREPO</name>
<evidence type="ECO:0000313" key="3">
    <source>
        <dbReference type="Proteomes" id="UP000828390"/>
    </source>
</evidence>
<reference evidence="2" key="1">
    <citation type="journal article" date="2019" name="bioRxiv">
        <title>The Genome of the Zebra Mussel, Dreissena polymorpha: A Resource for Invasive Species Research.</title>
        <authorList>
            <person name="McCartney M.A."/>
            <person name="Auch B."/>
            <person name="Kono T."/>
            <person name="Mallez S."/>
            <person name="Zhang Y."/>
            <person name="Obille A."/>
            <person name="Becker A."/>
            <person name="Abrahante J.E."/>
            <person name="Garbe J."/>
            <person name="Badalamenti J.P."/>
            <person name="Herman A."/>
            <person name="Mangelson H."/>
            <person name="Liachko I."/>
            <person name="Sullivan S."/>
            <person name="Sone E.D."/>
            <person name="Koren S."/>
            <person name="Silverstein K.A.T."/>
            <person name="Beckman K.B."/>
            <person name="Gohl D.M."/>
        </authorList>
    </citation>
    <scope>NUCLEOTIDE SEQUENCE</scope>
    <source>
        <strain evidence="2">Duluth1</strain>
        <tissue evidence="2">Whole animal</tissue>
    </source>
</reference>
<evidence type="ECO:0000313" key="2">
    <source>
        <dbReference type="EMBL" id="KAH3882267.1"/>
    </source>
</evidence>
<keyword evidence="3" id="KW-1185">Reference proteome</keyword>
<organism evidence="2 3">
    <name type="scientific">Dreissena polymorpha</name>
    <name type="common">Zebra mussel</name>
    <name type="synonym">Mytilus polymorpha</name>
    <dbReference type="NCBI Taxonomy" id="45954"/>
    <lineage>
        <taxon>Eukaryota</taxon>
        <taxon>Metazoa</taxon>
        <taxon>Spiralia</taxon>
        <taxon>Lophotrochozoa</taxon>
        <taxon>Mollusca</taxon>
        <taxon>Bivalvia</taxon>
        <taxon>Autobranchia</taxon>
        <taxon>Heteroconchia</taxon>
        <taxon>Euheterodonta</taxon>
        <taxon>Imparidentia</taxon>
        <taxon>Neoheterodontei</taxon>
        <taxon>Myida</taxon>
        <taxon>Dreissenoidea</taxon>
        <taxon>Dreissenidae</taxon>
        <taxon>Dreissena</taxon>
    </lineage>
</organism>
<feature type="signal peptide" evidence="1">
    <location>
        <begin position="1"/>
        <end position="22"/>
    </location>
</feature>
<evidence type="ECO:0000256" key="1">
    <source>
        <dbReference type="SAM" id="SignalP"/>
    </source>
</evidence>
<keyword evidence="1" id="KW-0732">Signal</keyword>
<dbReference type="AlphaFoldDB" id="A0A9D4MW21"/>
<dbReference type="Proteomes" id="UP000828390">
    <property type="component" value="Unassembled WGS sequence"/>
</dbReference>
<sequence length="104" mass="11737">MSKSYISVTILLISMVVAIATAASFLSQPQDGRDKRQIGDLRAAEYLARITLDKNKMLRYLLQSPLHCTELACGLVDVFESGKRRKRSLDMVFNVSVIITEREM</sequence>
<proteinExistence type="predicted"/>
<reference evidence="2" key="2">
    <citation type="submission" date="2020-11" db="EMBL/GenBank/DDBJ databases">
        <authorList>
            <person name="McCartney M.A."/>
            <person name="Auch B."/>
            <person name="Kono T."/>
            <person name="Mallez S."/>
            <person name="Becker A."/>
            <person name="Gohl D.M."/>
            <person name="Silverstein K.A.T."/>
            <person name="Koren S."/>
            <person name="Bechman K.B."/>
            <person name="Herman A."/>
            <person name="Abrahante J.E."/>
            <person name="Garbe J."/>
        </authorList>
    </citation>
    <scope>NUCLEOTIDE SEQUENCE</scope>
    <source>
        <strain evidence="2">Duluth1</strain>
        <tissue evidence="2">Whole animal</tissue>
    </source>
</reference>
<protein>
    <submittedName>
        <fullName evidence="2">Uncharacterized protein</fullName>
    </submittedName>
</protein>
<accession>A0A9D4MW21</accession>
<gene>
    <name evidence="2" type="ORF">DPMN_006201</name>
</gene>
<feature type="chain" id="PRO_5039557416" evidence="1">
    <location>
        <begin position="23"/>
        <end position="104"/>
    </location>
</feature>
<dbReference type="EMBL" id="JAIWYP010000001">
    <property type="protein sequence ID" value="KAH3882267.1"/>
    <property type="molecule type" value="Genomic_DNA"/>
</dbReference>